<reference evidence="9" key="1">
    <citation type="submission" date="2018-03" db="EMBL/GenBank/DDBJ databases">
        <authorList>
            <person name="Guldener U."/>
        </authorList>
    </citation>
    <scope>NUCLEOTIDE SEQUENCE</scope>
</reference>
<feature type="region of interest" description="Disordered" evidence="6">
    <location>
        <begin position="296"/>
        <end position="333"/>
    </location>
</feature>
<accession>A0AAE8SXU4</accession>
<feature type="transmembrane region" description="Helical" evidence="7">
    <location>
        <begin position="182"/>
        <end position="203"/>
    </location>
</feature>
<feature type="domain" description="Rhodopsin" evidence="8">
    <location>
        <begin position="42"/>
        <end position="276"/>
    </location>
</feature>
<evidence type="ECO:0000313" key="9">
    <source>
        <dbReference type="EMBL" id="SPO05190.1"/>
    </source>
</evidence>
<sequence length="405" mass="44692">MADASAGAPPPELIPGYYDDRSWVSIFYVVLCLTVATIMVGMRIWTRKAIINKMGIDDWAAIITLVVTWGEGITIALSTKYGLGKHIFAVQPPTLIKEYWKCFWITLLLYCAGLFGAKMTFLFQYYRILAVQNMRIVYIVAIIVVGAWSFAQVLIAILICRPIQGLWDKTIDAQCMPNEPQIYVNAAGNIVTDIAVFLLPLPALKQLNLKRTQKLLLFGIFSLGFFTVGISVVRIKYLHLTDDVTWQHVESSGWSIGELASALTCSSLPTLRPFFAKYFPSLGMSWTGERPSYNINTIGGSGGNPGSNGASRGTRAKRSANPRGSADSLVDKAEYDLRTTESGNRSITDDNTGAAVVDEERLLGLRTTTKTEIQYSGSQSAPGLGAAIQVQKEVYQTNTMRQDRW</sequence>
<name>A0AAE8SXU4_9PEZI</name>
<comment type="similarity">
    <text evidence="5">Belongs to the SAT4 family.</text>
</comment>
<evidence type="ECO:0000256" key="6">
    <source>
        <dbReference type="SAM" id="MobiDB-lite"/>
    </source>
</evidence>
<feature type="transmembrane region" description="Helical" evidence="7">
    <location>
        <begin position="26"/>
        <end position="46"/>
    </location>
</feature>
<evidence type="ECO:0000256" key="2">
    <source>
        <dbReference type="ARBA" id="ARBA00022692"/>
    </source>
</evidence>
<dbReference type="InterPro" id="IPR052337">
    <property type="entry name" value="SAT4-like"/>
</dbReference>
<gene>
    <name evidence="9" type="ORF">DNG_07876</name>
</gene>
<protein>
    <submittedName>
        <fullName evidence="9">Related to integral membrane protein</fullName>
    </submittedName>
</protein>
<evidence type="ECO:0000256" key="5">
    <source>
        <dbReference type="ARBA" id="ARBA00038359"/>
    </source>
</evidence>
<dbReference type="PANTHER" id="PTHR33048">
    <property type="entry name" value="PTH11-LIKE INTEGRAL MEMBRANE PROTEIN (AFU_ORTHOLOGUE AFUA_5G11245)"/>
    <property type="match status" value="1"/>
</dbReference>
<evidence type="ECO:0000256" key="1">
    <source>
        <dbReference type="ARBA" id="ARBA00004141"/>
    </source>
</evidence>
<dbReference type="AlphaFoldDB" id="A0AAE8SXU4"/>
<evidence type="ECO:0000256" key="7">
    <source>
        <dbReference type="SAM" id="Phobius"/>
    </source>
</evidence>
<dbReference type="GO" id="GO:0016020">
    <property type="term" value="C:membrane"/>
    <property type="evidence" value="ECO:0007669"/>
    <property type="project" value="UniProtKB-SubCell"/>
</dbReference>
<keyword evidence="3 7" id="KW-1133">Transmembrane helix</keyword>
<keyword evidence="2 7" id="KW-0812">Transmembrane</keyword>
<dbReference type="Proteomes" id="UP001187682">
    <property type="component" value="Unassembled WGS sequence"/>
</dbReference>
<evidence type="ECO:0000313" key="10">
    <source>
        <dbReference type="Proteomes" id="UP001187682"/>
    </source>
</evidence>
<proteinExistence type="inferred from homology"/>
<feature type="transmembrane region" description="Helical" evidence="7">
    <location>
        <begin position="103"/>
        <end position="124"/>
    </location>
</feature>
<comment type="caution">
    <text evidence="9">The sequence shown here is derived from an EMBL/GenBank/DDBJ whole genome shotgun (WGS) entry which is preliminary data.</text>
</comment>
<dbReference type="EMBL" id="ONZQ02000012">
    <property type="protein sequence ID" value="SPO05190.1"/>
    <property type="molecule type" value="Genomic_DNA"/>
</dbReference>
<evidence type="ECO:0000256" key="4">
    <source>
        <dbReference type="ARBA" id="ARBA00023136"/>
    </source>
</evidence>
<keyword evidence="10" id="KW-1185">Reference proteome</keyword>
<keyword evidence="4 7" id="KW-0472">Membrane</keyword>
<dbReference type="Pfam" id="PF20684">
    <property type="entry name" value="Fung_rhodopsin"/>
    <property type="match status" value="1"/>
</dbReference>
<dbReference type="InterPro" id="IPR049326">
    <property type="entry name" value="Rhodopsin_dom_fungi"/>
</dbReference>
<organism evidence="9 10">
    <name type="scientific">Cephalotrichum gorgonifer</name>
    <dbReference type="NCBI Taxonomy" id="2041049"/>
    <lineage>
        <taxon>Eukaryota</taxon>
        <taxon>Fungi</taxon>
        <taxon>Dikarya</taxon>
        <taxon>Ascomycota</taxon>
        <taxon>Pezizomycotina</taxon>
        <taxon>Sordariomycetes</taxon>
        <taxon>Hypocreomycetidae</taxon>
        <taxon>Microascales</taxon>
        <taxon>Microascaceae</taxon>
        <taxon>Cephalotrichum</taxon>
    </lineage>
</organism>
<dbReference type="PANTHER" id="PTHR33048:SF47">
    <property type="entry name" value="INTEGRAL MEMBRANE PROTEIN-RELATED"/>
    <property type="match status" value="1"/>
</dbReference>
<evidence type="ECO:0000256" key="3">
    <source>
        <dbReference type="ARBA" id="ARBA00022989"/>
    </source>
</evidence>
<feature type="transmembrane region" description="Helical" evidence="7">
    <location>
        <begin position="215"/>
        <end position="233"/>
    </location>
</feature>
<feature type="transmembrane region" description="Helical" evidence="7">
    <location>
        <begin position="136"/>
        <end position="159"/>
    </location>
</feature>
<comment type="subcellular location">
    <subcellularLocation>
        <location evidence="1">Membrane</location>
        <topology evidence="1">Multi-pass membrane protein</topology>
    </subcellularLocation>
</comment>
<feature type="transmembrane region" description="Helical" evidence="7">
    <location>
        <begin position="58"/>
        <end position="83"/>
    </location>
</feature>
<evidence type="ECO:0000259" key="8">
    <source>
        <dbReference type="Pfam" id="PF20684"/>
    </source>
</evidence>